<proteinExistence type="predicted"/>
<name>A0A2J6R557_HYAVF</name>
<dbReference type="OrthoDB" id="3546391at2759"/>
<evidence type="ECO:0000313" key="2">
    <source>
        <dbReference type="EMBL" id="PMD33650.1"/>
    </source>
</evidence>
<dbReference type="Proteomes" id="UP000235786">
    <property type="component" value="Unassembled WGS sequence"/>
</dbReference>
<keyword evidence="3" id="KW-1185">Reference proteome</keyword>
<sequence length="272" mass="30470">MEGAGLTRQSSRERVQTPKAVEWNKRRSRAASSDIEDTIKVIEVPAAPQAKRPEVSSHLKERIVATKVKALTTKAGERPATIAATPNHSTHEKATSTANAQVKVLTDLVKSLLRAMEEQKEEHANQLKTLTKTFTQQIEMLKAQVTEIIEKIETQLYNVQPSLSGSPSYAEIARTPPSSRPSNIRTLTSVGSTPLTMTDTLYCTIDTSRVREEERSKVQPGTIRKAIEEEIRTLEGQENWRCATIIRDARNTERIRIVYRDEAELQQVKKAA</sequence>
<keyword evidence="1" id="KW-0175">Coiled coil</keyword>
<evidence type="ECO:0000313" key="3">
    <source>
        <dbReference type="Proteomes" id="UP000235786"/>
    </source>
</evidence>
<dbReference type="EMBL" id="KZ613955">
    <property type="protein sequence ID" value="PMD33650.1"/>
    <property type="molecule type" value="Genomic_DNA"/>
</dbReference>
<evidence type="ECO:0000256" key="1">
    <source>
        <dbReference type="SAM" id="Coils"/>
    </source>
</evidence>
<feature type="coiled-coil region" evidence="1">
    <location>
        <begin position="102"/>
        <end position="133"/>
    </location>
</feature>
<dbReference type="AlphaFoldDB" id="A0A2J6R557"/>
<organism evidence="2 3">
    <name type="scientific">Hyaloscypha variabilis (strain UAMH 11265 / GT02V1 / F)</name>
    <name type="common">Meliniomyces variabilis</name>
    <dbReference type="NCBI Taxonomy" id="1149755"/>
    <lineage>
        <taxon>Eukaryota</taxon>
        <taxon>Fungi</taxon>
        <taxon>Dikarya</taxon>
        <taxon>Ascomycota</taxon>
        <taxon>Pezizomycotina</taxon>
        <taxon>Leotiomycetes</taxon>
        <taxon>Helotiales</taxon>
        <taxon>Hyaloscyphaceae</taxon>
        <taxon>Hyaloscypha</taxon>
        <taxon>Hyaloscypha variabilis</taxon>
    </lineage>
</organism>
<protein>
    <submittedName>
        <fullName evidence="2">Uncharacterized protein</fullName>
    </submittedName>
</protein>
<accession>A0A2J6R557</accession>
<gene>
    <name evidence="2" type="ORF">L207DRAFT_517696</name>
</gene>
<reference evidence="2 3" key="1">
    <citation type="submission" date="2016-04" db="EMBL/GenBank/DDBJ databases">
        <title>A degradative enzymes factory behind the ericoid mycorrhizal symbiosis.</title>
        <authorList>
            <consortium name="DOE Joint Genome Institute"/>
            <person name="Martino E."/>
            <person name="Morin E."/>
            <person name="Grelet G."/>
            <person name="Kuo A."/>
            <person name="Kohler A."/>
            <person name="Daghino S."/>
            <person name="Barry K."/>
            <person name="Choi C."/>
            <person name="Cichocki N."/>
            <person name="Clum A."/>
            <person name="Copeland A."/>
            <person name="Hainaut M."/>
            <person name="Haridas S."/>
            <person name="Labutti K."/>
            <person name="Lindquist E."/>
            <person name="Lipzen A."/>
            <person name="Khouja H.-R."/>
            <person name="Murat C."/>
            <person name="Ohm R."/>
            <person name="Olson A."/>
            <person name="Spatafora J."/>
            <person name="Veneault-Fourrey C."/>
            <person name="Henrissat B."/>
            <person name="Grigoriev I."/>
            <person name="Martin F."/>
            <person name="Perotto S."/>
        </authorList>
    </citation>
    <scope>NUCLEOTIDE SEQUENCE [LARGE SCALE GENOMIC DNA]</scope>
    <source>
        <strain evidence="2 3">F</strain>
    </source>
</reference>